<dbReference type="PIRSF" id="PIRSF020736">
    <property type="entry name" value="MiaE"/>
    <property type="match status" value="1"/>
</dbReference>
<dbReference type="PANTHER" id="PTHR42637:SF1">
    <property type="entry name" value="TRNA 2-(METHYLSULFANYL)-N(6)-ISOPENTENYLADENOSINE(37) HYDROXYLASE"/>
    <property type="match status" value="1"/>
</dbReference>
<organism evidence="1 2">
    <name type="scientific">Sandaracinus amylolyticus</name>
    <dbReference type="NCBI Taxonomy" id="927083"/>
    <lineage>
        <taxon>Bacteria</taxon>
        <taxon>Pseudomonadati</taxon>
        <taxon>Myxococcota</taxon>
        <taxon>Polyangia</taxon>
        <taxon>Polyangiales</taxon>
        <taxon>Sandaracinaceae</taxon>
        <taxon>Sandaracinus</taxon>
    </lineage>
</organism>
<dbReference type="STRING" id="927083.DB32_001492"/>
<reference evidence="1 2" key="1">
    <citation type="submission" date="2015-03" db="EMBL/GenBank/DDBJ databases">
        <title>Genome assembly of Sandaracinus amylolyticus DSM 53668.</title>
        <authorList>
            <person name="Sharma G."/>
            <person name="Subramanian S."/>
        </authorList>
    </citation>
    <scope>NUCLEOTIDE SEQUENCE [LARGE SCALE GENOMIC DNA]</scope>
    <source>
        <strain evidence="1 2">DSM 53668</strain>
    </source>
</reference>
<dbReference type="InterPro" id="IPR009078">
    <property type="entry name" value="Ferritin-like_SF"/>
</dbReference>
<evidence type="ECO:0000313" key="2">
    <source>
        <dbReference type="Proteomes" id="UP000034883"/>
    </source>
</evidence>
<dbReference type="Proteomes" id="UP000034883">
    <property type="component" value="Chromosome"/>
</dbReference>
<evidence type="ECO:0000313" key="1">
    <source>
        <dbReference type="EMBL" id="AKF04343.1"/>
    </source>
</evidence>
<dbReference type="GO" id="GO:0006400">
    <property type="term" value="P:tRNA modification"/>
    <property type="evidence" value="ECO:0007669"/>
    <property type="project" value="InterPro"/>
</dbReference>
<dbReference type="Gene3D" id="1.20.1260.10">
    <property type="match status" value="1"/>
</dbReference>
<dbReference type="OrthoDB" id="9802518at2"/>
<dbReference type="InterPro" id="IPR010386">
    <property type="entry name" value="tRNA-Hydrxlase_MiaE"/>
</dbReference>
<dbReference type="Pfam" id="PF06175">
    <property type="entry name" value="MiaE"/>
    <property type="match status" value="1"/>
</dbReference>
<accession>A0A0F6W0H5</accession>
<dbReference type="PANTHER" id="PTHR42637">
    <property type="entry name" value="TRNA-(MS[2]IO[6]A)-HYDROXYLASE"/>
    <property type="match status" value="1"/>
</dbReference>
<sequence>MLGLLAPTDREWLLAVEGDLDRLLSDHAHCELKAAHSALSLVGRHGGEMPEMVAPLVALAHEETEHFREVEEKLRARGRTLGMPATDGYVVALRKVAREDADEVPALLDRLLISALIEARSCERFKLLAEGLGDGTMRLFYRDLMASEATHYRLFARLAEQRFGESDARARLRTLAEREARLATSLPLGPTVHG</sequence>
<gene>
    <name evidence="1" type="ORF">DB32_001492</name>
</gene>
<dbReference type="AlphaFoldDB" id="A0A0F6W0H5"/>
<proteinExistence type="predicted"/>
<dbReference type="SUPFAM" id="SSF47240">
    <property type="entry name" value="Ferritin-like"/>
    <property type="match status" value="1"/>
</dbReference>
<protein>
    <submittedName>
        <fullName evidence="1">tRNA-(Ms[2]io[6]A)-hydroxylase</fullName>
    </submittedName>
</protein>
<dbReference type="InterPro" id="IPR012347">
    <property type="entry name" value="Ferritin-like"/>
</dbReference>
<keyword evidence="2" id="KW-1185">Reference proteome</keyword>
<name>A0A0F6W0H5_9BACT</name>
<dbReference type="KEGG" id="samy:DB32_001492"/>
<dbReference type="RefSeq" id="WP_053231696.1">
    <property type="nucleotide sequence ID" value="NZ_CP011125.1"/>
</dbReference>
<dbReference type="EMBL" id="CP011125">
    <property type="protein sequence ID" value="AKF04343.1"/>
    <property type="molecule type" value="Genomic_DNA"/>
</dbReference>
<dbReference type="GO" id="GO:0045301">
    <property type="term" value="F:tRNA 2-(methylsulfanyl)-N(6)-isopentenyladenosine(37) hydroxylase activity"/>
    <property type="evidence" value="ECO:0007669"/>
    <property type="project" value="InterPro"/>
</dbReference>